<sequence>MSASAIDDSSITVSPLERRNSLERHLLTRPDPQDLKDRHILLDTNVAPSIQAMQQKLDRQRASDNLKKNLEQRPDREELVERNILHADREGREREQEDEEEEEEEEEEVVVQ</sequence>
<dbReference type="PROSITE" id="PS51073">
    <property type="entry name" value="RPEL"/>
    <property type="match status" value="2"/>
</dbReference>
<evidence type="ECO:0000313" key="7">
    <source>
        <dbReference type="Proteomes" id="UP000034947"/>
    </source>
</evidence>
<feature type="region of interest" description="Disordered" evidence="5">
    <location>
        <begin position="1"/>
        <end position="38"/>
    </location>
</feature>
<evidence type="ECO:0000256" key="4">
    <source>
        <dbReference type="PROSITE-ProRule" id="PRU00401"/>
    </source>
</evidence>
<feature type="repeat" description="RPEL" evidence="4">
    <location>
        <begin position="64"/>
        <end position="89"/>
    </location>
</feature>
<name>A0A0F8UEC5_9EURO</name>
<dbReference type="InterPro" id="IPR043451">
    <property type="entry name" value="Myocardin-like"/>
</dbReference>
<comment type="caution">
    <text evidence="6">The sequence shown here is derived from an EMBL/GenBank/DDBJ whole genome shotgun (WGS) entry which is preliminary data.</text>
</comment>
<dbReference type="Pfam" id="PF02755">
    <property type="entry name" value="RPEL"/>
    <property type="match status" value="2"/>
</dbReference>
<feature type="repeat" description="RPEL" evidence="4">
    <location>
        <begin position="20"/>
        <end position="45"/>
    </location>
</feature>
<dbReference type="InterPro" id="IPR004018">
    <property type="entry name" value="RPEL_repeat"/>
</dbReference>
<dbReference type="VEuPathDB" id="FungiDB:P175DRAFT_0557025"/>
<comment type="subcellular location">
    <subcellularLocation>
        <location evidence="1">Nucleus</location>
    </subcellularLocation>
</comment>
<reference evidence="6 7" key="1">
    <citation type="submission" date="2015-02" db="EMBL/GenBank/DDBJ databases">
        <title>Draft Genome Sequences of Two Closely-Related Aflatoxigenic Aspergillus Species Obtained from the Cote d'Ivoire.</title>
        <authorList>
            <person name="Moore G.G."/>
            <person name="Beltz S.B."/>
            <person name="Mack B.M."/>
        </authorList>
    </citation>
    <scope>NUCLEOTIDE SEQUENCE [LARGE SCALE GENOMIC DNA]</scope>
    <source>
        <strain evidence="6 7">SRRC1432</strain>
    </source>
</reference>
<feature type="compositionally biased region" description="Basic and acidic residues" evidence="5">
    <location>
        <begin position="56"/>
        <end position="95"/>
    </location>
</feature>
<gene>
    <name evidence="6" type="ORF">AOCH_000861</name>
</gene>
<dbReference type="GO" id="GO:0005634">
    <property type="term" value="C:nucleus"/>
    <property type="evidence" value="ECO:0007669"/>
    <property type="project" value="UniProtKB-SubCell"/>
</dbReference>
<evidence type="ECO:0000256" key="2">
    <source>
        <dbReference type="ARBA" id="ARBA00022737"/>
    </source>
</evidence>
<proteinExistence type="predicted"/>
<evidence type="ECO:0000256" key="3">
    <source>
        <dbReference type="ARBA" id="ARBA00023242"/>
    </source>
</evidence>
<dbReference type="OrthoDB" id="197676at2759"/>
<keyword evidence="3" id="KW-0539">Nucleus</keyword>
<dbReference type="PANTHER" id="PTHR22793">
    <property type="entry name" value="MYOCARDIN-RELATED TRANSCRIPTION FACTOR-RELATED"/>
    <property type="match status" value="1"/>
</dbReference>
<evidence type="ECO:0000313" key="6">
    <source>
        <dbReference type="EMBL" id="KKK18064.1"/>
    </source>
</evidence>
<evidence type="ECO:0000256" key="1">
    <source>
        <dbReference type="ARBA" id="ARBA00004123"/>
    </source>
</evidence>
<accession>A0A0F8UEC5</accession>
<dbReference type="EMBL" id="JYKN01001997">
    <property type="protein sequence ID" value="KKK18064.1"/>
    <property type="molecule type" value="Genomic_DNA"/>
</dbReference>
<feature type="region of interest" description="Disordered" evidence="5">
    <location>
        <begin position="53"/>
        <end position="112"/>
    </location>
</feature>
<protein>
    <recommendedName>
        <fullName evidence="8">RPEL repeat protein</fullName>
    </recommendedName>
</protein>
<dbReference type="Proteomes" id="UP000034947">
    <property type="component" value="Unassembled WGS sequence"/>
</dbReference>
<evidence type="ECO:0000256" key="5">
    <source>
        <dbReference type="SAM" id="MobiDB-lite"/>
    </source>
</evidence>
<dbReference type="SMART" id="SM00707">
    <property type="entry name" value="RPEL"/>
    <property type="match status" value="2"/>
</dbReference>
<feature type="compositionally biased region" description="Acidic residues" evidence="5">
    <location>
        <begin position="96"/>
        <end position="112"/>
    </location>
</feature>
<keyword evidence="2" id="KW-0677">Repeat</keyword>
<feature type="compositionally biased region" description="Polar residues" evidence="5">
    <location>
        <begin position="1"/>
        <end position="13"/>
    </location>
</feature>
<dbReference type="GO" id="GO:0003713">
    <property type="term" value="F:transcription coactivator activity"/>
    <property type="evidence" value="ECO:0007669"/>
    <property type="project" value="TreeGrafter"/>
</dbReference>
<evidence type="ECO:0008006" key="8">
    <source>
        <dbReference type="Google" id="ProtNLM"/>
    </source>
</evidence>
<dbReference type="GO" id="GO:0045944">
    <property type="term" value="P:positive regulation of transcription by RNA polymerase II"/>
    <property type="evidence" value="ECO:0007669"/>
    <property type="project" value="TreeGrafter"/>
</dbReference>
<dbReference type="AlphaFoldDB" id="A0A0F8UEC5"/>
<dbReference type="Gene3D" id="6.10.140.2040">
    <property type="match status" value="2"/>
</dbReference>
<dbReference type="PANTHER" id="PTHR22793:SF12">
    <property type="entry name" value="MYOCARDIN-RELATED TRANSCRIPTION FACTOR, ISOFORM H"/>
    <property type="match status" value="1"/>
</dbReference>
<feature type="compositionally biased region" description="Basic and acidic residues" evidence="5">
    <location>
        <begin position="16"/>
        <end position="38"/>
    </location>
</feature>
<organism evidence="6 7">
    <name type="scientific">Aspergillus ochraceoroseus</name>
    <dbReference type="NCBI Taxonomy" id="138278"/>
    <lineage>
        <taxon>Eukaryota</taxon>
        <taxon>Fungi</taxon>
        <taxon>Dikarya</taxon>
        <taxon>Ascomycota</taxon>
        <taxon>Pezizomycotina</taxon>
        <taxon>Eurotiomycetes</taxon>
        <taxon>Eurotiomycetidae</taxon>
        <taxon>Eurotiales</taxon>
        <taxon>Aspergillaceae</taxon>
        <taxon>Aspergillus</taxon>
        <taxon>Aspergillus subgen. Nidulantes</taxon>
    </lineage>
</organism>
<keyword evidence="7" id="KW-1185">Reference proteome</keyword>